<reference evidence="1 2" key="1">
    <citation type="submission" date="2020-04" db="EMBL/GenBank/DDBJ databases">
        <authorList>
            <person name="De Canck E."/>
        </authorList>
    </citation>
    <scope>NUCLEOTIDE SEQUENCE [LARGE SCALE GENOMIC DNA]</scope>
    <source>
        <strain evidence="1 2">LMG 28138</strain>
    </source>
</reference>
<evidence type="ECO:0000313" key="1">
    <source>
        <dbReference type="EMBL" id="CAB3775919.1"/>
    </source>
</evidence>
<evidence type="ECO:0008006" key="3">
    <source>
        <dbReference type="Google" id="ProtNLM"/>
    </source>
</evidence>
<organism evidence="1 2">
    <name type="scientific">Pararobbsia alpina</name>
    <dbReference type="NCBI Taxonomy" id="621374"/>
    <lineage>
        <taxon>Bacteria</taxon>
        <taxon>Pseudomonadati</taxon>
        <taxon>Pseudomonadota</taxon>
        <taxon>Betaproteobacteria</taxon>
        <taxon>Burkholderiales</taxon>
        <taxon>Burkholderiaceae</taxon>
        <taxon>Pararobbsia</taxon>
    </lineage>
</organism>
<sequence length="164" mass="17776">MQQTVFGSLDSFRKGSIEIIQGKAENYAFSNVFEVASLAPPYQKTVVGKNLKFVVESLRAEGDSPWFAAAHDEFTVVMDGEVTVHFIKPATPGSLAPADSEGTVKLDGQPEGQSMGYVKLRRGHQALLPAGIAYQFRSVKPGVVLVQTILGPNSVEKWAEICLH</sequence>
<name>A0A6S7B2B8_9BURK</name>
<dbReference type="SUPFAM" id="SSF51182">
    <property type="entry name" value="RmlC-like cupins"/>
    <property type="match status" value="1"/>
</dbReference>
<protein>
    <recommendedName>
        <fullName evidence="3">Hydroxyquinol 1,2-dioxygenase</fullName>
    </recommendedName>
</protein>
<accession>A0A6S7B2B8</accession>
<keyword evidence="2" id="KW-1185">Reference proteome</keyword>
<dbReference type="InterPro" id="IPR014710">
    <property type="entry name" value="RmlC-like_jellyroll"/>
</dbReference>
<dbReference type="Gene3D" id="2.60.120.10">
    <property type="entry name" value="Jelly Rolls"/>
    <property type="match status" value="1"/>
</dbReference>
<dbReference type="EMBL" id="CADIKM010000001">
    <property type="protein sequence ID" value="CAB3775919.1"/>
    <property type="molecule type" value="Genomic_DNA"/>
</dbReference>
<dbReference type="InterPro" id="IPR011051">
    <property type="entry name" value="RmlC_Cupin_sf"/>
</dbReference>
<dbReference type="Proteomes" id="UP000494115">
    <property type="component" value="Unassembled WGS sequence"/>
</dbReference>
<gene>
    <name evidence="1" type="ORF">LMG28138_00043</name>
</gene>
<dbReference type="AlphaFoldDB" id="A0A6S7B2B8"/>
<dbReference type="RefSeq" id="WP_175102626.1">
    <property type="nucleotide sequence ID" value="NZ_CADIKM010000001.1"/>
</dbReference>
<evidence type="ECO:0000313" key="2">
    <source>
        <dbReference type="Proteomes" id="UP000494115"/>
    </source>
</evidence>
<proteinExistence type="predicted"/>